<dbReference type="Proteomes" id="UP000182882">
    <property type="component" value="Unassembled WGS sequence"/>
</dbReference>
<reference evidence="3 6" key="3">
    <citation type="submission" date="2017-09" db="EMBL/GenBank/DDBJ databases">
        <authorList>
            <person name="Ehlers B."/>
            <person name="Leendertz F.H."/>
        </authorList>
    </citation>
    <scope>NUCLEOTIDE SEQUENCE [LARGE SCALE GENOMIC DNA]</scope>
    <source>
        <strain evidence="3 6">Nm42</strain>
    </source>
</reference>
<evidence type="ECO:0000313" key="4">
    <source>
        <dbReference type="Proteomes" id="UP000181998"/>
    </source>
</evidence>
<gene>
    <name evidence="1" type="ORF">SAMN05216406_10635</name>
    <name evidence="2" type="ORF">SAMN05421510_100594</name>
    <name evidence="3" type="ORF">SAMN06297164_1362</name>
</gene>
<dbReference type="Proteomes" id="UP000181998">
    <property type="component" value="Unassembled WGS sequence"/>
</dbReference>
<dbReference type="EMBL" id="FNLN01000006">
    <property type="protein sequence ID" value="SDT86243.1"/>
    <property type="molecule type" value="Genomic_DNA"/>
</dbReference>
<dbReference type="Proteomes" id="UP000219335">
    <property type="component" value="Unassembled WGS sequence"/>
</dbReference>
<protein>
    <submittedName>
        <fullName evidence="2">Uncharacterized protein</fullName>
    </submittedName>
</protein>
<keyword evidence="5" id="KW-1185">Reference proteome</keyword>
<reference evidence="4 5" key="2">
    <citation type="submission" date="2016-10" db="EMBL/GenBank/DDBJ databases">
        <authorList>
            <person name="Varghese N."/>
            <person name="Submissions S."/>
        </authorList>
    </citation>
    <scope>NUCLEOTIDE SEQUENCE [LARGE SCALE GENOMIC DNA]</scope>
    <source>
        <strain evidence="5">Nm10</strain>
        <strain evidence="4">Nm9</strain>
    </source>
</reference>
<evidence type="ECO:0000313" key="3">
    <source>
        <dbReference type="EMBL" id="SOD17804.1"/>
    </source>
</evidence>
<evidence type="ECO:0000313" key="6">
    <source>
        <dbReference type="Proteomes" id="UP000219335"/>
    </source>
</evidence>
<evidence type="ECO:0000313" key="2">
    <source>
        <dbReference type="EMBL" id="SEP82045.1"/>
    </source>
</evidence>
<organism evidence="2 4">
    <name type="scientific">Nitrosomonas ureae</name>
    <dbReference type="NCBI Taxonomy" id="44577"/>
    <lineage>
        <taxon>Bacteria</taxon>
        <taxon>Pseudomonadati</taxon>
        <taxon>Pseudomonadota</taxon>
        <taxon>Betaproteobacteria</taxon>
        <taxon>Nitrosomonadales</taxon>
        <taxon>Nitrosomonadaceae</taxon>
        <taxon>Nitrosomonas</taxon>
    </lineage>
</organism>
<name>A0A1H9AZT8_9PROT</name>
<dbReference type="AlphaFoldDB" id="A0A1H9AZT8"/>
<sequence>MIANNRIEEKSLRWIMKEIVSILKEESFYKEPQ</sequence>
<dbReference type="EMBL" id="FOFX01000005">
    <property type="protein sequence ID" value="SEP82045.1"/>
    <property type="molecule type" value="Genomic_DNA"/>
</dbReference>
<dbReference type="EMBL" id="OCMU01000001">
    <property type="protein sequence ID" value="SOD17804.1"/>
    <property type="molecule type" value="Genomic_DNA"/>
</dbReference>
<evidence type="ECO:0000313" key="5">
    <source>
        <dbReference type="Proteomes" id="UP000182882"/>
    </source>
</evidence>
<reference evidence="2" key="1">
    <citation type="submission" date="2016-10" db="EMBL/GenBank/DDBJ databases">
        <authorList>
            <person name="de Groot N.N."/>
        </authorList>
    </citation>
    <scope>NUCLEOTIDE SEQUENCE [LARGE SCALE GENOMIC DNA]</scope>
    <source>
        <strain evidence="1">Nm10</strain>
        <strain evidence="2">Nm9</strain>
    </source>
</reference>
<accession>A0A1H9AZT8</accession>
<proteinExistence type="predicted"/>
<evidence type="ECO:0000313" key="1">
    <source>
        <dbReference type="EMBL" id="SDT86243.1"/>
    </source>
</evidence>